<comment type="pathway">
    <text evidence="4">Polyol metabolism; myo-inositol biosynthesis; myo-inositol from D-glucose 6-phosphate: step 1/2.</text>
</comment>
<evidence type="ECO:0000256" key="10">
    <source>
        <dbReference type="ARBA" id="ARBA00023027"/>
    </source>
</evidence>
<keyword evidence="8" id="KW-0444">Lipid biosynthesis</keyword>
<dbReference type="EC" id="5.5.1.4" evidence="6"/>
<evidence type="ECO:0000256" key="9">
    <source>
        <dbReference type="ARBA" id="ARBA00022550"/>
    </source>
</evidence>
<dbReference type="PANTHER" id="PTHR11510">
    <property type="entry name" value="MYO-INOSITOL-1 PHOSPHATE SYNTHASE"/>
    <property type="match status" value="1"/>
</dbReference>
<sequence length="530" mass="58373">MSPAQFTATSAPASSAPIKVNSQNVRYSESTIETDYFYDKTIVSVDASGSYSAKPAKVHYQFKTQSNVGKVGLMLVGWGGNNGSTITASVLANKHHITWNTRKGVQEPNYYGSVMLASTVKLGVTENGENVNVPFHDLVPMVNPNDIVFGGWDISSMKLGDAMTRAQVFPYDLQRQLYDLMQEHKPLPSIYYPDFIAANQKDRADNVLSGTKQEHLEQIRKDIRNFKATNSLDKVIVLWTANTERYADIIEGVNDNADNLLKSISESHDEVSPSTIFAVASILEGSPFINGSPQNTLVPGVIDLAEKHRSFVAGDDFKTGQTKIKSVLTEFLVNAGIKPIAITSYNHLGNNDGYNLSAPAQFRSKEISKSNVVDDMVGANQILYKKGEHPDHTVVIKYVPSVGDSKRAIDEYVSEIFMGGLNTISIYNTCEDSLLASPLILDLFLLADLMSRVQFRTSSDSSKPITEEKWEPFHSVLSILSYMLKAPVVPPNAPVVNALAKQRAAMENILRAFIGLPPNNDMMLEHCAYH</sequence>
<dbReference type="Pfam" id="PF01658">
    <property type="entry name" value="Inos-1-P_synth"/>
    <property type="match status" value="1"/>
</dbReference>
<keyword evidence="14" id="KW-1208">Phospholipid metabolism</keyword>
<evidence type="ECO:0000256" key="6">
    <source>
        <dbReference type="ARBA" id="ARBA00012125"/>
    </source>
</evidence>
<evidence type="ECO:0000256" key="12">
    <source>
        <dbReference type="ARBA" id="ARBA00023209"/>
    </source>
</evidence>
<comment type="catalytic activity">
    <reaction evidence="1">
        <text>D-glucose 6-phosphate = 1D-myo-inositol 3-phosphate</text>
        <dbReference type="Rhea" id="RHEA:10716"/>
        <dbReference type="ChEBI" id="CHEBI:58401"/>
        <dbReference type="ChEBI" id="CHEBI:61548"/>
        <dbReference type="EC" id="5.5.1.4"/>
    </reaction>
</comment>
<keyword evidence="7" id="KW-0963">Cytoplasm</keyword>
<keyword evidence="13" id="KW-0413">Isomerase</keyword>
<keyword evidence="12" id="KW-0594">Phospholipid biosynthesis</keyword>
<evidence type="ECO:0000256" key="8">
    <source>
        <dbReference type="ARBA" id="ARBA00022516"/>
    </source>
</evidence>
<dbReference type="GO" id="GO:0004512">
    <property type="term" value="F:inositol-3-phosphate synthase activity"/>
    <property type="evidence" value="ECO:0007669"/>
    <property type="project" value="UniProtKB-EC"/>
</dbReference>
<gene>
    <name evidence="16" type="ORF">BB559_003906</name>
</gene>
<keyword evidence="11" id="KW-0443">Lipid metabolism</keyword>
<keyword evidence="10" id="KW-0520">NAD</keyword>
<reference evidence="16 17" key="1">
    <citation type="journal article" date="2018" name="MBio">
        <title>Comparative Genomics Reveals the Core Gene Toolbox for the Fungus-Insect Symbiosis.</title>
        <authorList>
            <person name="Wang Y."/>
            <person name="Stata M."/>
            <person name="Wang W."/>
            <person name="Stajich J.E."/>
            <person name="White M.M."/>
            <person name="Moncalvo J.M."/>
        </authorList>
    </citation>
    <scope>NUCLEOTIDE SEQUENCE [LARGE SCALE GENOMIC DNA]</scope>
    <source>
        <strain evidence="16 17">AUS-77-4</strain>
    </source>
</reference>
<feature type="domain" description="Myo-inositol-1-phosphate synthase GAPDH-like" evidence="15">
    <location>
        <begin position="320"/>
        <end position="433"/>
    </location>
</feature>
<dbReference type="InterPro" id="IPR002587">
    <property type="entry name" value="Myo-inos-1-P_Synthase"/>
</dbReference>
<evidence type="ECO:0000256" key="1">
    <source>
        <dbReference type="ARBA" id="ARBA00000113"/>
    </source>
</evidence>
<dbReference type="OrthoDB" id="2887at2759"/>
<comment type="subcellular location">
    <subcellularLocation>
        <location evidence="3">Cytoplasm</location>
    </subcellularLocation>
</comment>
<dbReference type="FunFam" id="3.40.50.720:FF:000204">
    <property type="entry name" value="Inositol-3-phosphate synthase 1-B"/>
    <property type="match status" value="1"/>
</dbReference>
<protein>
    <recommendedName>
        <fullName evidence="6">inositol-3-phosphate synthase</fullName>
        <ecNumber evidence="6">5.5.1.4</ecNumber>
    </recommendedName>
</protein>
<dbReference type="Pfam" id="PF07994">
    <property type="entry name" value="NAD_binding_5"/>
    <property type="match status" value="1"/>
</dbReference>
<dbReference type="SUPFAM" id="SSF55347">
    <property type="entry name" value="Glyceraldehyde-3-phosphate dehydrogenase-like, C-terminal domain"/>
    <property type="match status" value="1"/>
</dbReference>
<dbReference type="GO" id="GO:0005737">
    <property type="term" value="C:cytoplasm"/>
    <property type="evidence" value="ECO:0007669"/>
    <property type="project" value="UniProtKB-SubCell"/>
</dbReference>
<proteinExistence type="inferred from homology"/>
<evidence type="ECO:0000256" key="5">
    <source>
        <dbReference type="ARBA" id="ARBA00010813"/>
    </source>
</evidence>
<dbReference type="UniPathway" id="UPA00823">
    <property type="reaction ID" value="UER00787"/>
</dbReference>
<evidence type="ECO:0000256" key="2">
    <source>
        <dbReference type="ARBA" id="ARBA00001911"/>
    </source>
</evidence>
<evidence type="ECO:0000313" key="16">
    <source>
        <dbReference type="EMBL" id="PVU91996.1"/>
    </source>
</evidence>
<dbReference type="SUPFAM" id="SSF51735">
    <property type="entry name" value="NAD(P)-binding Rossmann-fold domains"/>
    <property type="match status" value="1"/>
</dbReference>
<dbReference type="FunFam" id="3.40.50.720:FF:000069">
    <property type="entry name" value="Inositol-3-phosphate synthase 1"/>
    <property type="match status" value="1"/>
</dbReference>
<keyword evidence="17" id="KW-1185">Reference proteome</keyword>
<evidence type="ECO:0000256" key="4">
    <source>
        <dbReference type="ARBA" id="ARBA00005117"/>
    </source>
</evidence>
<dbReference type="Proteomes" id="UP000245699">
    <property type="component" value="Unassembled WGS sequence"/>
</dbReference>
<evidence type="ECO:0000256" key="3">
    <source>
        <dbReference type="ARBA" id="ARBA00004496"/>
    </source>
</evidence>
<evidence type="ECO:0000313" key="17">
    <source>
        <dbReference type="Proteomes" id="UP000245699"/>
    </source>
</evidence>
<evidence type="ECO:0000256" key="7">
    <source>
        <dbReference type="ARBA" id="ARBA00022490"/>
    </source>
</evidence>
<comment type="caution">
    <text evidence="16">The sequence shown here is derived from an EMBL/GenBank/DDBJ whole genome shotgun (WGS) entry which is preliminary data.</text>
</comment>
<evidence type="ECO:0000256" key="13">
    <source>
        <dbReference type="ARBA" id="ARBA00023235"/>
    </source>
</evidence>
<dbReference type="Gene3D" id="3.40.50.720">
    <property type="entry name" value="NAD(P)-binding Rossmann-like Domain"/>
    <property type="match status" value="2"/>
</dbReference>
<organism evidence="16 17">
    <name type="scientific">Furculomyces boomerangus</name>
    <dbReference type="NCBI Taxonomy" id="61424"/>
    <lineage>
        <taxon>Eukaryota</taxon>
        <taxon>Fungi</taxon>
        <taxon>Fungi incertae sedis</taxon>
        <taxon>Zoopagomycota</taxon>
        <taxon>Kickxellomycotina</taxon>
        <taxon>Harpellomycetes</taxon>
        <taxon>Harpellales</taxon>
        <taxon>Harpellaceae</taxon>
        <taxon>Furculomyces</taxon>
    </lineage>
</organism>
<dbReference type="GO" id="GO:0006021">
    <property type="term" value="P:inositol biosynthetic process"/>
    <property type="evidence" value="ECO:0007669"/>
    <property type="project" value="UniProtKB-UniPathway"/>
</dbReference>
<evidence type="ECO:0000259" key="15">
    <source>
        <dbReference type="Pfam" id="PF01658"/>
    </source>
</evidence>
<dbReference type="InterPro" id="IPR013021">
    <property type="entry name" value="Myo-inos-1-P_Synthase_GAPDH"/>
</dbReference>
<dbReference type="STRING" id="61424.A0A2T9YI15"/>
<accession>A0A2T9YI15</accession>
<keyword evidence="9" id="KW-0398">Inositol biosynthesis</keyword>
<dbReference type="PIRSF" id="PIRSF015578">
    <property type="entry name" value="Myoinos-ppht_syn"/>
    <property type="match status" value="1"/>
</dbReference>
<evidence type="ECO:0000256" key="11">
    <source>
        <dbReference type="ARBA" id="ARBA00023098"/>
    </source>
</evidence>
<comment type="cofactor">
    <cofactor evidence="2">
        <name>NAD(+)</name>
        <dbReference type="ChEBI" id="CHEBI:57540"/>
    </cofactor>
</comment>
<dbReference type="GO" id="GO:0008654">
    <property type="term" value="P:phospholipid biosynthetic process"/>
    <property type="evidence" value="ECO:0007669"/>
    <property type="project" value="UniProtKB-KW"/>
</dbReference>
<dbReference type="AlphaFoldDB" id="A0A2T9YI15"/>
<evidence type="ECO:0000256" key="14">
    <source>
        <dbReference type="ARBA" id="ARBA00023264"/>
    </source>
</evidence>
<dbReference type="EMBL" id="MBFT01000389">
    <property type="protein sequence ID" value="PVU91996.1"/>
    <property type="molecule type" value="Genomic_DNA"/>
</dbReference>
<dbReference type="InterPro" id="IPR036291">
    <property type="entry name" value="NAD(P)-bd_dom_sf"/>
</dbReference>
<comment type="similarity">
    <text evidence="5">Belongs to the myo-inositol 1-phosphate synthase family.</text>
</comment>
<name>A0A2T9YI15_9FUNG</name>